<dbReference type="PANTHER" id="PTHR23526">
    <property type="entry name" value="INTEGRAL MEMBRANE TRANSPORT PROTEIN-RELATED"/>
    <property type="match status" value="1"/>
</dbReference>
<dbReference type="InterPro" id="IPR020846">
    <property type="entry name" value="MFS_dom"/>
</dbReference>
<dbReference type="InterPro" id="IPR011701">
    <property type="entry name" value="MFS"/>
</dbReference>
<feature type="transmembrane region" description="Helical" evidence="5">
    <location>
        <begin position="65"/>
        <end position="86"/>
    </location>
</feature>
<name>A0A0P9D0H8_9CHLR</name>
<evidence type="ECO:0000313" key="8">
    <source>
        <dbReference type="Proteomes" id="UP000050509"/>
    </source>
</evidence>
<dbReference type="PANTHER" id="PTHR23526:SF2">
    <property type="entry name" value="MAJOR FACILITATOR SUPERFAMILY (MFS) PROFILE DOMAIN-CONTAINING PROTEIN"/>
    <property type="match status" value="1"/>
</dbReference>
<feature type="transmembrane region" description="Helical" evidence="5">
    <location>
        <begin position="35"/>
        <end position="53"/>
    </location>
</feature>
<dbReference type="AlphaFoldDB" id="A0A0P9D0H8"/>
<organism evidence="7 8">
    <name type="scientific">Kouleothrix aurantiaca</name>
    <dbReference type="NCBI Taxonomy" id="186479"/>
    <lineage>
        <taxon>Bacteria</taxon>
        <taxon>Bacillati</taxon>
        <taxon>Chloroflexota</taxon>
        <taxon>Chloroflexia</taxon>
        <taxon>Chloroflexales</taxon>
        <taxon>Roseiflexineae</taxon>
        <taxon>Roseiflexaceae</taxon>
        <taxon>Kouleothrix</taxon>
    </lineage>
</organism>
<protein>
    <submittedName>
        <fullName evidence="7">MFS transporter</fullName>
    </submittedName>
</protein>
<accession>A0A0P9D0H8</accession>
<proteinExistence type="predicted"/>
<dbReference type="InterPro" id="IPR036259">
    <property type="entry name" value="MFS_trans_sf"/>
</dbReference>
<comment type="caution">
    <text evidence="7">The sequence shown here is derived from an EMBL/GenBank/DDBJ whole genome shotgun (WGS) entry which is preliminary data.</text>
</comment>
<dbReference type="EMBL" id="LJCR01000900">
    <property type="protein sequence ID" value="KPV51472.1"/>
    <property type="molecule type" value="Genomic_DNA"/>
</dbReference>
<evidence type="ECO:0000256" key="2">
    <source>
        <dbReference type="ARBA" id="ARBA00022692"/>
    </source>
</evidence>
<feature type="transmembrane region" description="Helical" evidence="5">
    <location>
        <begin position="146"/>
        <end position="167"/>
    </location>
</feature>
<evidence type="ECO:0000259" key="6">
    <source>
        <dbReference type="PROSITE" id="PS50850"/>
    </source>
</evidence>
<sequence>ALSQALLGIAANAWTSWMSDLVPPRQRGRYFGTRNTITSITAMGAAWLAGRGVDYYRAAGSPATGYALIFAVAVVAALVGAFLLTLKPEPTIRRTPRVQIAALFTAPVRHRSFRALSLASAGWAVAIGVSAPFFNAYGLQTLKLSFASLAIFSIVTSAVALVTQPMIGRLQDRYGDKRVMIVSVIGTILLPWGWVFATPTFLLPLWLNAAGSGIFWPGITQGWMNLVMERAPSENRGAYVASFGAMTGLGTFIASLLGGAIATALNGTLIHFGPFILNHYALLFIVSSFGRSIMALVFARKL</sequence>
<keyword evidence="2 5" id="KW-0812">Transmembrane</keyword>
<gene>
    <name evidence="7" type="ORF">SE17_20995</name>
</gene>
<feature type="transmembrane region" description="Helical" evidence="5">
    <location>
        <begin position="277"/>
        <end position="299"/>
    </location>
</feature>
<feature type="transmembrane region" description="Helical" evidence="5">
    <location>
        <begin position="115"/>
        <end position="134"/>
    </location>
</feature>
<keyword evidence="4 5" id="KW-0472">Membrane</keyword>
<feature type="non-terminal residue" evidence="7">
    <location>
        <position position="1"/>
    </location>
</feature>
<dbReference type="InterPro" id="IPR052528">
    <property type="entry name" value="Sugar_transport-like"/>
</dbReference>
<evidence type="ECO:0000256" key="3">
    <source>
        <dbReference type="ARBA" id="ARBA00022989"/>
    </source>
</evidence>
<feature type="transmembrane region" description="Helical" evidence="5">
    <location>
        <begin position="238"/>
        <end position="265"/>
    </location>
</feature>
<keyword evidence="8" id="KW-1185">Reference proteome</keyword>
<dbReference type="GO" id="GO:0022857">
    <property type="term" value="F:transmembrane transporter activity"/>
    <property type="evidence" value="ECO:0007669"/>
    <property type="project" value="InterPro"/>
</dbReference>
<dbReference type="SUPFAM" id="SSF103473">
    <property type="entry name" value="MFS general substrate transporter"/>
    <property type="match status" value="1"/>
</dbReference>
<dbReference type="GO" id="GO:0005886">
    <property type="term" value="C:plasma membrane"/>
    <property type="evidence" value="ECO:0007669"/>
    <property type="project" value="UniProtKB-SubCell"/>
</dbReference>
<dbReference type="Proteomes" id="UP000050509">
    <property type="component" value="Unassembled WGS sequence"/>
</dbReference>
<evidence type="ECO:0000256" key="5">
    <source>
        <dbReference type="SAM" id="Phobius"/>
    </source>
</evidence>
<feature type="transmembrane region" description="Helical" evidence="5">
    <location>
        <begin position="203"/>
        <end position="226"/>
    </location>
</feature>
<evidence type="ECO:0000256" key="1">
    <source>
        <dbReference type="ARBA" id="ARBA00004651"/>
    </source>
</evidence>
<dbReference type="PATRIC" id="fig|186479.3.peg.10730"/>
<dbReference type="PROSITE" id="PS50850">
    <property type="entry name" value="MFS"/>
    <property type="match status" value="1"/>
</dbReference>
<feature type="transmembrane region" description="Helical" evidence="5">
    <location>
        <begin position="179"/>
        <end position="197"/>
    </location>
</feature>
<evidence type="ECO:0000313" key="7">
    <source>
        <dbReference type="EMBL" id="KPV51472.1"/>
    </source>
</evidence>
<keyword evidence="3 5" id="KW-1133">Transmembrane helix</keyword>
<comment type="subcellular location">
    <subcellularLocation>
        <location evidence="1">Cell membrane</location>
        <topology evidence="1">Multi-pass membrane protein</topology>
    </subcellularLocation>
</comment>
<evidence type="ECO:0000256" key="4">
    <source>
        <dbReference type="ARBA" id="ARBA00023136"/>
    </source>
</evidence>
<dbReference type="Pfam" id="PF07690">
    <property type="entry name" value="MFS_1"/>
    <property type="match status" value="1"/>
</dbReference>
<feature type="domain" description="Major facilitator superfamily (MFS) profile" evidence="6">
    <location>
        <begin position="73"/>
        <end position="302"/>
    </location>
</feature>
<reference evidence="7 8" key="1">
    <citation type="submission" date="2015-09" db="EMBL/GenBank/DDBJ databases">
        <title>Draft genome sequence of Kouleothrix aurantiaca JCM 19913.</title>
        <authorList>
            <person name="Hemp J."/>
        </authorList>
    </citation>
    <scope>NUCLEOTIDE SEQUENCE [LARGE SCALE GENOMIC DNA]</scope>
    <source>
        <strain evidence="7 8">COM-B</strain>
    </source>
</reference>
<dbReference type="Gene3D" id="1.20.1250.20">
    <property type="entry name" value="MFS general substrate transporter like domains"/>
    <property type="match status" value="2"/>
</dbReference>